<dbReference type="GO" id="GO:0016853">
    <property type="term" value="F:isomerase activity"/>
    <property type="evidence" value="ECO:0007669"/>
    <property type="project" value="UniProtKB-KW"/>
</dbReference>
<accession>A0A368YJY2</accession>
<dbReference type="EMBL" id="QPJL01000019">
    <property type="protein sequence ID" value="RCW80485.1"/>
    <property type="molecule type" value="Genomic_DNA"/>
</dbReference>
<evidence type="ECO:0000313" key="3">
    <source>
        <dbReference type="Proteomes" id="UP000253345"/>
    </source>
</evidence>
<feature type="domain" description="Xylose isomerase-like TIM barrel" evidence="1">
    <location>
        <begin position="20"/>
        <end position="254"/>
    </location>
</feature>
<name>A0A368YJY2_9RHOB</name>
<dbReference type="AlphaFoldDB" id="A0A368YJY2"/>
<evidence type="ECO:0000313" key="2">
    <source>
        <dbReference type="EMBL" id="RCW80485.1"/>
    </source>
</evidence>
<keyword evidence="2" id="KW-0413">Isomerase</keyword>
<dbReference type="InterPro" id="IPR050312">
    <property type="entry name" value="IolE/XylAMocC-like"/>
</dbReference>
<dbReference type="Pfam" id="PF01261">
    <property type="entry name" value="AP_endonuc_2"/>
    <property type="match status" value="1"/>
</dbReference>
<dbReference type="SUPFAM" id="SSF51658">
    <property type="entry name" value="Xylose isomerase-like"/>
    <property type="match status" value="1"/>
</dbReference>
<keyword evidence="3" id="KW-1185">Reference proteome</keyword>
<proteinExistence type="predicted"/>
<evidence type="ECO:0000259" key="1">
    <source>
        <dbReference type="Pfam" id="PF01261"/>
    </source>
</evidence>
<sequence>MQLGIFARSFPGTTPLAVMAAAKAAGFDAVHYNFSCSGLPALPERVDAATCAAIVDAARQTGIGIAGLSGTYNMAHPDPLVRHDGARRLRAVIAAAARIGAPIVTLCSGTRDARDQWRAHPDNASDAAWTDMIAAMRDALAEAETQGVDLGVEPELANIVVDAAAAERLLAELRSPRLKIVLDPANLFETASDGTRRAVIADAIRRLGPHIAMAHAKDRAPDGGFVAAGSGVVDFAELVARLRAEGFDGPLVAHGCTADEAAGVARHLRAAGV</sequence>
<dbReference type="Gene3D" id="3.20.20.150">
    <property type="entry name" value="Divalent-metal-dependent TIM barrel enzymes"/>
    <property type="match status" value="1"/>
</dbReference>
<organism evidence="2 3">
    <name type="scientific">Paracoccus lutimaris</name>
    <dbReference type="NCBI Taxonomy" id="1490030"/>
    <lineage>
        <taxon>Bacteria</taxon>
        <taxon>Pseudomonadati</taxon>
        <taxon>Pseudomonadota</taxon>
        <taxon>Alphaproteobacteria</taxon>
        <taxon>Rhodobacterales</taxon>
        <taxon>Paracoccaceae</taxon>
        <taxon>Paracoccus</taxon>
    </lineage>
</organism>
<dbReference type="Proteomes" id="UP000253345">
    <property type="component" value="Unassembled WGS sequence"/>
</dbReference>
<dbReference type="OrthoDB" id="6629724at2"/>
<protein>
    <submittedName>
        <fullName evidence="2">Sugar phosphate isomerase/epimerase</fullName>
    </submittedName>
</protein>
<dbReference type="PANTHER" id="PTHR12110:SF21">
    <property type="entry name" value="XYLOSE ISOMERASE-LIKE TIM BARREL DOMAIN-CONTAINING PROTEIN"/>
    <property type="match status" value="1"/>
</dbReference>
<reference evidence="2 3" key="1">
    <citation type="submission" date="2018-07" db="EMBL/GenBank/DDBJ databases">
        <title>Genomic Encyclopedia of Type Strains, Phase III (KMG-III): the genomes of soil and plant-associated and newly described type strains.</title>
        <authorList>
            <person name="Whitman W."/>
        </authorList>
    </citation>
    <scope>NUCLEOTIDE SEQUENCE [LARGE SCALE GENOMIC DNA]</scope>
    <source>
        <strain evidence="2 3">CECT 8525</strain>
    </source>
</reference>
<gene>
    <name evidence="2" type="ORF">DFP89_11944</name>
</gene>
<dbReference type="InterPro" id="IPR036237">
    <property type="entry name" value="Xyl_isomerase-like_sf"/>
</dbReference>
<comment type="caution">
    <text evidence="2">The sequence shown here is derived from an EMBL/GenBank/DDBJ whole genome shotgun (WGS) entry which is preliminary data.</text>
</comment>
<dbReference type="InterPro" id="IPR013022">
    <property type="entry name" value="Xyl_isomerase-like_TIM-brl"/>
</dbReference>
<dbReference type="PANTHER" id="PTHR12110">
    <property type="entry name" value="HYDROXYPYRUVATE ISOMERASE"/>
    <property type="match status" value="1"/>
</dbReference>
<dbReference type="RefSeq" id="WP_114350203.1">
    <property type="nucleotide sequence ID" value="NZ_QPJL01000019.1"/>
</dbReference>